<gene>
    <name evidence="2" type="ORF">DFP75_101553</name>
</gene>
<dbReference type="PROSITE" id="PS51318">
    <property type="entry name" value="TAT"/>
    <property type="match status" value="1"/>
</dbReference>
<organism evidence="2 3">
    <name type="scientific">Marinomonas alcarazii</name>
    <dbReference type="NCBI Taxonomy" id="491949"/>
    <lineage>
        <taxon>Bacteria</taxon>
        <taxon>Pseudomonadati</taxon>
        <taxon>Pseudomonadota</taxon>
        <taxon>Gammaproteobacteria</taxon>
        <taxon>Oceanospirillales</taxon>
        <taxon>Oceanospirillaceae</taxon>
        <taxon>Marinomonas</taxon>
    </lineage>
</organism>
<evidence type="ECO:0000313" key="3">
    <source>
        <dbReference type="Proteomes" id="UP000247551"/>
    </source>
</evidence>
<protein>
    <recommendedName>
        <fullName evidence="4">DUF1513 domain-containing protein</fullName>
    </recommendedName>
</protein>
<dbReference type="EMBL" id="QKLW01000001">
    <property type="protein sequence ID" value="PYF84515.1"/>
    <property type="molecule type" value="Genomic_DNA"/>
</dbReference>
<feature type="signal peptide" evidence="1">
    <location>
        <begin position="1"/>
        <end position="25"/>
    </location>
</feature>
<dbReference type="AlphaFoldDB" id="A0A318VDS4"/>
<dbReference type="InterPro" id="IPR006311">
    <property type="entry name" value="TAT_signal"/>
</dbReference>
<evidence type="ECO:0000256" key="1">
    <source>
        <dbReference type="SAM" id="SignalP"/>
    </source>
</evidence>
<feature type="chain" id="PRO_5016429373" description="DUF1513 domain-containing protein" evidence="1">
    <location>
        <begin position="26"/>
        <end position="372"/>
    </location>
</feature>
<name>A0A318VDS4_9GAMM</name>
<accession>A0A318VDS4</accession>
<keyword evidence="1" id="KW-0732">Signal</keyword>
<reference evidence="2 3" key="1">
    <citation type="submission" date="2018-06" db="EMBL/GenBank/DDBJ databases">
        <title>Genomic Encyclopedia of Type Strains, Phase III (KMG-III): the genomes of soil and plant-associated and newly described type strains.</title>
        <authorList>
            <person name="Whitman W."/>
        </authorList>
    </citation>
    <scope>NUCLEOTIDE SEQUENCE [LARGE SCALE GENOMIC DNA]</scope>
    <source>
        <strain evidence="2 3">CECT 7730</strain>
    </source>
</reference>
<sequence>MLSRRSFLAMGSALSGVVITTPSWAALTQQNPGKKLYASAYSLGKQEHFFGLFDEQGSLIWNTPLTDRAHAPVVHPNQSIVGIVARRPGFFIEFFDVSTGQRITRIEPSKEHHFYGHALFSKDGKRLITQENHYPSGQGKIFIRQWPSGDIIQSFNSEGIGPHESVLWGDNVLVIANGGLMTHPDEDRKILNLDTMKPNVTYLNLDNGKVLNQSENSADLHQLSIRHLDVNQQGTVALGFQYQGDIWDQVPLVALSRLEQSNLDYLPIPEEVRIRFKQYCGSVCFDSSGEVLAVSTPRGGLVAYWHVHSKTFLGIDNCRDVCGVSATNNPHEFMLSSGAGSILKSNPVQSTTTSIENHTDLHWDNHLHPITA</sequence>
<keyword evidence="3" id="KW-1185">Reference proteome</keyword>
<proteinExistence type="predicted"/>
<dbReference type="Pfam" id="PF07433">
    <property type="entry name" value="DUF1513"/>
    <property type="match status" value="1"/>
</dbReference>
<dbReference type="InterPro" id="IPR008311">
    <property type="entry name" value="UCP028101"/>
</dbReference>
<comment type="caution">
    <text evidence="2">The sequence shown here is derived from an EMBL/GenBank/DDBJ whole genome shotgun (WGS) entry which is preliminary data.</text>
</comment>
<dbReference type="RefSeq" id="WP_110571982.1">
    <property type="nucleotide sequence ID" value="NZ_QKLW01000001.1"/>
</dbReference>
<dbReference type="PIRSF" id="PIRSF028101">
    <property type="entry name" value="UCP028101"/>
    <property type="match status" value="1"/>
</dbReference>
<evidence type="ECO:0000313" key="2">
    <source>
        <dbReference type="EMBL" id="PYF84515.1"/>
    </source>
</evidence>
<evidence type="ECO:0008006" key="4">
    <source>
        <dbReference type="Google" id="ProtNLM"/>
    </source>
</evidence>
<dbReference type="Proteomes" id="UP000247551">
    <property type="component" value="Unassembled WGS sequence"/>
</dbReference>
<dbReference type="SUPFAM" id="SSF69322">
    <property type="entry name" value="Tricorn protease domain 2"/>
    <property type="match status" value="1"/>
</dbReference>